<evidence type="ECO:0000313" key="2">
    <source>
        <dbReference type="Proteomes" id="UP001206128"/>
    </source>
</evidence>
<organism evidence="1 2">
    <name type="scientific">Goodfellowiella coeruleoviolacea</name>
    <dbReference type="NCBI Taxonomy" id="334858"/>
    <lineage>
        <taxon>Bacteria</taxon>
        <taxon>Bacillati</taxon>
        <taxon>Actinomycetota</taxon>
        <taxon>Actinomycetes</taxon>
        <taxon>Pseudonocardiales</taxon>
        <taxon>Pseudonocardiaceae</taxon>
        <taxon>Goodfellowiella</taxon>
    </lineage>
</organism>
<protein>
    <submittedName>
        <fullName evidence="1">Uncharacterized protein</fullName>
    </submittedName>
</protein>
<name>A0AAE3G8M1_9PSEU</name>
<reference evidence="1" key="1">
    <citation type="submission" date="2022-06" db="EMBL/GenBank/DDBJ databases">
        <title>Genomic Encyclopedia of Archaeal and Bacterial Type Strains, Phase II (KMG-II): from individual species to whole genera.</title>
        <authorList>
            <person name="Goeker M."/>
        </authorList>
    </citation>
    <scope>NUCLEOTIDE SEQUENCE</scope>
    <source>
        <strain evidence="1">DSM 43935</strain>
    </source>
</reference>
<dbReference type="AlphaFoldDB" id="A0AAE3G8M1"/>
<accession>A0AAE3G8M1</accession>
<sequence length="165" mass="17672">MAADGCERWVRGTTRHLIDLARHGDTDGAALALAELVNGPEAGKFVLRTVLAELTSASARMLSAGAGGDPEETAFRVEIRGDADNVVPIDELDPPLRAAVRALLAQLNGSPEDAEYQLDLTFREKDPVAAMTVLVHALLWTADLYDSCEQAGVPTPEWLHDASAR</sequence>
<evidence type="ECO:0000313" key="1">
    <source>
        <dbReference type="EMBL" id="MCP2163726.1"/>
    </source>
</evidence>
<proteinExistence type="predicted"/>
<dbReference type="Proteomes" id="UP001206128">
    <property type="component" value="Unassembled WGS sequence"/>
</dbReference>
<keyword evidence="2" id="KW-1185">Reference proteome</keyword>
<gene>
    <name evidence="1" type="ORF">LX83_000566</name>
</gene>
<comment type="caution">
    <text evidence="1">The sequence shown here is derived from an EMBL/GenBank/DDBJ whole genome shotgun (WGS) entry which is preliminary data.</text>
</comment>
<dbReference type="EMBL" id="JAMTCK010000001">
    <property type="protein sequence ID" value="MCP2163726.1"/>
    <property type="molecule type" value="Genomic_DNA"/>
</dbReference>